<evidence type="ECO:0000313" key="4">
    <source>
        <dbReference type="Proteomes" id="UP000199448"/>
    </source>
</evidence>
<keyword evidence="4" id="KW-1185">Reference proteome</keyword>
<dbReference type="Proteomes" id="UP000199448">
    <property type="component" value="Unassembled WGS sequence"/>
</dbReference>
<sequence length="235" mass="27272">MARIQLMCLLCFGILSFGLYAQAEEDTAVVDSLYREDQIYLGFTYNLLAGKPDNITGPQFSGGFHGGFIRDFPFNQRRNIALGLGLGWSINTYGQNLFIGEEAGTEKTIFRILDREGVDYDRNRFATQSVDVPLQFRWRTSTAESYKFWRIYAGLRPSYVYYFRSNFEQPGNTVRQTDVPEFNPFRLGATFTFGYNTFNFHFYYSLNSFFDEDAVVEGEKIELRTFQVGLMFYLL</sequence>
<accession>A0A1H5HLM4</accession>
<protein>
    <submittedName>
        <fullName evidence="3">Outer membrane protein beta-barrel domain-containing protein</fullName>
    </submittedName>
</protein>
<organism evidence="3 4">
    <name type="scientific">Salinimicrobium catena</name>
    <dbReference type="NCBI Taxonomy" id="390640"/>
    <lineage>
        <taxon>Bacteria</taxon>
        <taxon>Pseudomonadati</taxon>
        <taxon>Bacteroidota</taxon>
        <taxon>Flavobacteriia</taxon>
        <taxon>Flavobacteriales</taxon>
        <taxon>Flavobacteriaceae</taxon>
        <taxon>Salinimicrobium</taxon>
    </lineage>
</organism>
<evidence type="ECO:0000259" key="2">
    <source>
        <dbReference type="Pfam" id="PF13568"/>
    </source>
</evidence>
<evidence type="ECO:0000313" key="3">
    <source>
        <dbReference type="EMBL" id="SEE28750.1"/>
    </source>
</evidence>
<dbReference type="STRING" id="390640.SAMN04488034_101190"/>
<reference evidence="3 4" key="1">
    <citation type="submission" date="2016-10" db="EMBL/GenBank/DDBJ databases">
        <authorList>
            <person name="de Groot N.N."/>
        </authorList>
    </citation>
    <scope>NUCLEOTIDE SEQUENCE [LARGE SCALE GENOMIC DNA]</scope>
    <source>
        <strain evidence="3 4">DSM 23553</strain>
    </source>
</reference>
<dbReference type="InterPro" id="IPR025665">
    <property type="entry name" value="Beta-barrel_OMP_2"/>
</dbReference>
<dbReference type="RefSeq" id="WP_093110838.1">
    <property type="nucleotide sequence ID" value="NZ_FNGG01000001.1"/>
</dbReference>
<gene>
    <name evidence="3" type="ORF">SAMN04488034_101190</name>
</gene>
<dbReference type="OrthoDB" id="959017at2"/>
<dbReference type="AlphaFoldDB" id="A0A1H5HLM4"/>
<feature type="signal peptide" evidence="1">
    <location>
        <begin position="1"/>
        <end position="23"/>
    </location>
</feature>
<dbReference type="Pfam" id="PF13568">
    <property type="entry name" value="OMP_b-brl_2"/>
    <property type="match status" value="1"/>
</dbReference>
<name>A0A1H5HLM4_9FLAO</name>
<dbReference type="EMBL" id="FNUG01000001">
    <property type="protein sequence ID" value="SEE28750.1"/>
    <property type="molecule type" value="Genomic_DNA"/>
</dbReference>
<feature type="chain" id="PRO_5011524971" evidence="1">
    <location>
        <begin position="24"/>
        <end position="235"/>
    </location>
</feature>
<feature type="domain" description="Outer membrane protein beta-barrel" evidence="2">
    <location>
        <begin position="21"/>
        <end position="211"/>
    </location>
</feature>
<keyword evidence="1" id="KW-0732">Signal</keyword>
<evidence type="ECO:0000256" key="1">
    <source>
        <dbReference type="SAM" id="SignalP"/>
    </source>
</evidence>
<proteinExistence type="predicted"/>